<dbReference type="EMBL" id="CAJVPJ010001930">
    <property type="protein sequence ID" value="CAG8608192.1"/>
    <property type="molecule type" value="Genomic_DNA"/>
</dbReference>
<dbReference type="SUPFAM" id="SSF160651">
    <property type="entry name" value="FLJ32549 C-terminal domain-like"/>
    <property type="match status" value="1"/>
</dbReference>
<dbReference type="PANTHER" id="PTHR31581">
    <property type="entry name" value="KICSTOR COMPLEX PROTEIN C12ORF66"/>
    <property type="match status" value="1"/>
</dbReference>
<dbReference type="Gene3D" id="1.10.3450.30">
    <property type="match status" value="1"/>
</dbReference>
<dbReference type="SUPFAM" id="SSF158548">
    <property type="entry name" value="FLJ32549 domain-like"/>
    <property type="match status" value="1"/>
</dbReference>
<dbReference type="Pfam" id="PF09404">
    <property type="entry name" value="C12orf66_like"/>
    <property type="match status" value="1"/>
</dbReference>
<proteinExistence type="predicted"/>
<dbReference type="OrthoDB" id="18134at2759"/>
<evidence type="ECO:0000313" key="1">
    <source>
        <dbReference type="EMBL" id="CAG8608192.1"/>
    </source>
</evidence>
<dbReference type="Proteomes" id="UP000789572">
    <property type="component" value="Unassembled WGS sequence"/>
</dbReference>
<dbReference type="InterPro" id="IPR018544">
    <property type="entry name" value="KICS_2"/>
</dbReference>
<dbReference type="GO" id="GO:1904262">
    <property type="term" value="P:negative regulation of TORC1 signaling"/>
    <property type="evidence" value="ECO:0007669"/>
    <property type="project" value="TreeGrafter"/>
</dbReference>
<dbReference type="AlphaFoldDB" id="A0A9N9GHD4"/>
<protein>
    <submittedName>
        <fullName evidence="1">11131_t:CDS:1</fullName>
    </submittedName>
</protein>
<accession>A0A9N9GHD4</accession>
<name>A0A9N9GHD4_9GLOM</name>
<gene>
    <name evidence="1" type="ORF">POCULU_LOCUS7817</name>
</gene>
<organism evidence="1 2">
    <name type="scientific">Paraglomus occultum</name>
    <dbReference type="NCBI Taxonomy" id="144539"/>
    <lineage>
        <taxon>Eukaryota</taxon>
        <taxon>Fungi</taxon>
        <taxon>Fungi incertae sedis</taxon>
        <taxon>Mucoromycota</taxon>
        <taxon>Glomeromycotina</taxon>
        <taxon>Glomeromycetes</taxon>
        <taxon>Paraglomerales</taxon>
        <taxon>Paraglomeraceae</taxon>
        <taxon>Paraglomus</taxon>
    </lineage>
</organism>
<evidence type="ECO:0000313" key="2">
    <source>
        <dbReference type="Proteomes" id="UP000789572"/>
    </source>
</evidence>
<comment type="caution">
    <text evidence="1">The sequence shown here is derived from an EMBL/GenBank/DDBJ whole genome shotgun (WGS) entry which is preliminary data.</text>
</comment>
<dbReference type="InterPro" id="IPR038060">
    <property type="entry name" value="C12orf66-like_central_sf"/>
</dbReference>
<reference evidence="1" key="1">
    <citation type="submission" date="2021-06" db="EMBL/GenBank/DDBJ databases">
        <authorList>
            <person name="Kallberg Y."/>
            <person name="Tangrot J."/>
            <person name="Rosling A."/>
        </authorList>
    </citation>
    <scope>NUCLEOTIDE SEQUENCE</scope>
    <source>
        <strain evidence="1">IA702</strain>
    </source>
</reference>
<sequence length="461" mass="52920">MEEKPPAGNAKKELTTMEEIFKSYFQATGCFDYQAANKVAGKMKEINPGASTVLLALSRCEQSYTSLDSLKSKLWRSKDFLDMLYADAVKDIHAKVVAQIAGAPAQSDANYMTDVCRALSCFAKCRQHMNEVYRLTQSHPYLDDVTPILEKIKTIKEEVEKEPFLNKLGILMSGLEHEILIMESLLAAHKGLTSYNLKNTIVKLYTAKIKLSAWREIYSNQEYAEKSENRTEDYPRGLFTWYLFERNSKPARRNSGSPNLVQWMSRFHADLTAKMTLYFMQILIDRDKGGLNSIWNRVEFDYHGEITNFRKTSNALCVALVYEITDDVPFYPYGYICDGEQPAIIESDIDRFRCIYSYPKDQISHSKDDKLWSSMVSKLLQADRKPTVSPQRPTPIHETDKELKTTFYYLRIDSRVRLVVVHSSVHTSPDAQTIEFMTLIGTRLSNTHNLQSLSNFNDLTT</sequence>
<dbReference type="GO" id="GO:0034198">
    <property type="term" value="P:cellular response to amino acid starvation"/>
    <property type="evidence" value="ECO:0007669"/>
    <property type="project" value="TreeGrafter"/>
</dbReference>
<keyword evidence="2" id="KW-1185">Reference proteome</keyword>
<dbReference type="GO" id="GO:0061462">
    <property type="term" value="P:protein localization to lysosome"/>
    <property type="evidence" value="ECO:0007669"/>
    <property type="project" value="TreeGrafter"/>
</dbReference>
<dbReference type="PANTHER" id="PTHR31581:SF1">
    <property type="entry name" value="KICSTOR SUBUNIT 2"/>
    <property type="match status" value="1"/>
</dbReference>
<dbReference type="GO" id="GO:0042149">
    <property type="term" value="P:cellular response to glucose starvation"/>
    <property type="evidence" value="ECO:0007669"/>
    <property type="project" value="TreeGrafter"/>
</dbReference>